<dbReference type="AlphaFoldDB" id="A0A937W3Y6"/>
<keyword evidence="4" id="KW-0413">Isomerase</keyword>
<dbReference type="InterPro" id="IPR002762">
    <property type="entry name" value="CbiX-like"/>
</dbReference>
<keyword evidence="5" id="KW-0456">Lyase</keyword>
<evidence type="ECO:0000256" key="1">
    <source>
        <dbReference type="ARBA" id="ARBA00004953"/>
    </source>
</evidence>
<comment type="caution">
    <text evidence="7">The sequence shown here is derived from an EMBL/GenBank/DDBJ whole genome shotgun (WGS) entry which is preliminary data.</text>
</comment>
<dbReference type="PANTHER" id="PTHR33542:SF3">
    <property type="entry name" value="SIROHYDROCHLORIN FERROCHELATASE, CHLOROPLASTIC"/>
    <property type="match status" value="1"/>
</dbReference>
<evidence type="ECO:0000256" key="2">
    <source>
        <dbReference type="ARBA" id="ARBA00022573"/>
    </source>
</evidence>
<dbReference type="EMBL" id="VGLS01000940">
    <property type="protein sequence ID" value="MBM3226518.1"/>
    <property type="molecule type" value="Genomic_DNA"/>
</dbReference>
<dbReference type="GO" id="GO:0016829">
    <property type="term" value="F:lyase activity"/>
    <property type="evidence" value="ECO:0007669"/>
    <property type="project" value="UniProtKB-KW"/>
</dbReference>
<proteinExistence type="predicted"/>
<evidence type="ECO:0000313" key="8">
    <source>
        <dbReference type="Proteomes" id="UP000712673"/>
    </source>
</evidence>
<comment type="pathway">
    <text evidence="1">Cofactor biosynthesis; adenosylcobalamin biosynthesis.</text>
</comment>
<dbReference type="Proteomes" id="UP000712673">
    <property type="component" value="Unassembled WGS sequence"/>
</dbReference>
<dbReference type="InterPro" id="IPR036588">
    <property type="entry name" value="CobH/CbiC_sf"/>
</dbReference>
<dbReference type="Gene3D" id="3.40.50.10230">
    <property type="entry name" value="Cobalamin biosynthesis CobH/CbiC, precorrin-8X methylmutase"/>
    <property type="match status" value="1"/>
</dbReference>
<dbReference type="Pfam" id="PF01903">
    <property type="entry name" value="CbiX"/>
    <property type="match status" value="2"/>
</dbReference>
<reference evidence="7" key="1">
    <citation type="submission" date="2019-03" db="EMBL/GenBank/DDBJ databases">
        <title>Lake Tanganyika Metagenome-Assembled Genomes (MAGs).</title>
        <authorList>
            <person name="Tran P."/>
        </authorList>
    </citation>
    <scope>NUCLEOTIDE SEQUENCE</scope>
    <source>
        <strain evidence="7">K_DeepCast_65m_m2_066</strain>
    </source>
</reference>
<organism evidence="7 8">
    <name type="scientific">Tectimicrobiota bacterium</name>
    <dbReference type="NCBI Taxonomy" id="2528274"/>
    <lineage>
        <taxon>Bacteria</taxon>
        <taxon>Pseudomonadati</taxon>
        <taxon>Nitrospinota/Tectimicrobiota group</taxon>
        <taxon>Candidatus Tectimicrobiota</taxon>
    </lineage>
</organism>
<dbReference type="SUPFAM" id="SSF53800">
    <property type="entry name" value="Chelatase"/>
    <property type="match status" value="1"/>
</dbReference>
<keyword evidence="3" id="KW-0479">Metal-binding</keyword>
<dbReference type="SUPFAM" id="SSF63965">
    <property type="entry name" value="Precorrin-8X methylmutase CbiC/CobH"/>
    <property type="match status" value="1"/>
</dbReference>
<protein>
    <recommendedName>
        <fullName evidence="6">Cobalamin biosynthesis precorrin-8X methylmutase CobH/CbiC domain-containing protein</fullName>
    </recommendedName>
</protein>
<keyword evidence="2" id="KW-0169">Cobalamin biosynthesis</keyword>
<feature type="domain" description="Cobalamin biosynthesis precorrin-8X methylmutase CobH/CbiC" evidence="6">
    <location>
        <begin position="307"/>
        <end position="498"/>
    </location>
</feature>
<name>A0A937W3Y6_UNCTE</name>
<gene>
    <name evidence="7" type="ORF">FJZ47_22365</name>
</gene>
<dbReference type="InterPro" id="IPR050963">
    <property type="entry name" value="Sirohydro_Cobaltochel/CbiX"/>
</dbReference>
<evidence type="ECO:0000256" key="4">
    <source>
        <dbReference type="ARBA" id="ARBA00023235"/>
    </source>
</evidence>
<evidence type="ECO:0000256" key="3">
    <source>
        <dbReference type="ARBA" id="ARBA00022723"/>
    </source>
</evidence>
<dbReference type="GO" id="GO:0046872">
    <property type="term" value="F:metal ion binding"/>
    <property type="evidence" value="ECO:0007669"/>
    <property type="project" value="UniProtKB-KW"/>
</dbReference>
<evidence type="ECO:0000259" key="6">
    <source>
        <dbReference type="Pfam" id="PF02570"/>
    </source>
</evidence>
<dbReference type="Gene3D" id="3.40.50.1400">
    <property type="match status" value="2"/>
</dbReference>
<evidence type="ECO:0000313" key="7">
    <source>
        <dbReference type="EMBL" id="MBM3226518.1"/>
    </source>
</evidence>
<dbReference type="GO" id="GO:0016993">
    <property type="term" value="F:precorrin-8X methylmutase activity"/>
    <property type="evidence" value="ECO:0007669"/>
    <property type="project" value="InterPro"/>
</dbReference>
<dbReference type="CDD" id="cd03414">
    <property type="entry name" value="CbiX_SirB_C"/>
    <property type="match status" value="1"/>
</dbReference>
<dbReference type="CDD" id="cd03416">
    <property type="entry name" value="CbiX_SirB_N"/>
    <property type="match status" value="1"/>
</dbReference>
<dbReference type="GO" id="GO:0009236">
    <property type="term" value="P:cobalamin biosynthetic process"/>
    <property type="evidence" value="ECO:0007669"/>
    <property type="project" value="UniProtKB-KW"/>
</dbReference>
<sequence>MSDEYAIVLAGHGSRDPAGIREFEQLVALMRERAGARRLDYGYLEFASPTIAEAVQASITAGSRRIVVVPALLFAATHAKNDMPGELHLLQQTFPNRELHFGAALDLHPLLLRLAQQRIIEAEGQAAQYIRRADTCLVVVGRGTSDPDANSEIAKLCRMLEEGMGFGASFVCYSGTARPLVADGLRVAARLGYRRMLVLPFLLFDGVLVKRIYDAAATLAARHPEIEVLSAPYIGVHPDIADVFLARAHEGVAGRAHMNCSLCKYRAQIVGFERQVGEPQRPHHLRLIDPPAVSTRGAALLPPLDMASLRALEPVRDWSSFSALEKRVVQRLVQVCGDSAMVDDLFLAPGAVDTGVRALLRCRRVVTDVPLLESALHPDVVQEVAVSLWCGMQEREALLQAASTGLTPAAAGIRLAYERFGNDLILAIGEDVAALHETLRLIQTERWRPQLVIGLPAGFLGAAESKAQLRTCLQVPRLTNTGPKGGVLWAAALVQALLLEAREQLAAVR</sequence>
<dbReference type="InterPro" id="IPR003722">
    <property type="entry name" value="Cbl_synth_CobH/CbiC"/>
</dbReference>
<dbReference type="Pfam" id="PF02570">
    <property type="entry name" value="CbiC"/>
    <property type="match status" value="1"/>
</dbReference>
<evidence type="ECO:0000256" key="5">
    <source>
        <dbReference type="ARBA" id="ARBA00023239"/>
    </source>
</evidence>
<dbReference type="PANTHER" id="PTHR33542">
    <property type="entry name" value="SIROHYDROCHLORIN FERROCHELATASE, CHLOROPLASTIC"/>
    <property type="match status" value="1"/>
</dbReference>
<accession>A0A937W3Y6</accession>